<feature type="compositionally biased region" description="Basic and acidic residues" evidence="1">
    <location>
        <begin position="1060"/>
        <end position="1080"/>
    </location>
</feature>
<feature type="compositionally biased region" description="Polar residues" evidence="1">
    <location>
        <begin position="1081"/>
        <end position="1093"/>
    </location>
</feature>
<name>A0AAV2N2X5_9HYME</name>
<feature type="region of interest" description="Disordered" evidence="1">
    <location>
        <begin position="140"/>
        <end position="206"/>
    </location>
</feature>
<dbReference type="PANTHER" id="PTHR31532:SF10">
    <property type="entry name" value="BIORIENTATION OF CHROMOSOMES IN CELL DIVISION PROTEIN 1-LIKE 1"/>
    <property type="match status" value="1"/>
</dbReference>
<keyword evidence="4" id="KW-1185">Reference proteome</keyword>
<sequence length="1340" mass="152133">MELGLSNTVLAGDPRLIDHIVGEVKSQGIFDQFRKECIADVDTKPAYQNLRTRVEGSVNSFLTKQIWKPDLNKNQLRETLRKHIHDAPYLDAGVERIVDQVVNPKVYSVFMSQIEDVVYKFLGIERPKVKERNGACGLKDLLPKDLDPVSPESDKNSLKDVSLESIDASDANDIDGKQFDNTDEQKLQDEEIYRDKNKASPENGHISLEEKTLDEACKALNKTSSSLNLNASGKSDDKMEDEDEEVSPTFEPIDIMNLNESNISNDSHLSGISELTSHRSRSPDFSNELSRDNFDCSNQDSQLSKVSSDSRLSIVTDFGSSNHGFTPVHDALKDDATKDKFEVKSSKDNFKAIREFDSSKNKTAKSNFDFAKNKDAQDYKDSKDFKSTKSISSKENSRDATDSGMKDKYEHKSSKEKNKDSESIKSSKNTKEKISNKDVKYYKDRSNERKKSRSHSSEKYDKHSKSKSKEKIDQVRENSDKAKDISETLKDNTNKFKDEKLKETDKKDKDINKEAKDLKDIYKEKIRELREKKELTEKEKLNKDKDVKLTKEAKDKKDSFKDKKSNRKEHRSSSSSSSSKNIPASYHESRSSKILEKFADGKDKRSDSKDKAKRDEKRLSKDNKGKSHYSSKTDLSDKSDPKKVSRSEKEDKGGKVDVRKDGKASSERTNGKKDAKSYLQPSKSSDRNEKSDGKRDSKNDSPSKDKKRREDKKSKMKDDHSSLRKSSNDRRSTDRDGSNGSNSKTSPSSNTNSNMTSNKSGTSNLTKENNHVSNSGSETSDSIEETQMSDSKSLQQPNCKLSHKISLTNEKNHPKIKLDNTDETYDKHEEEADSRDTSSSLKKRLLSSKEDESTSDDVKIRKPKFAKNIHEAKRLMKIRKLMEKEKLKEDKKGEKRVTHEMEQTNQQSSTTRDADNLEGMPDDERVQIIEIPDEEYEEPYPEKHETNLTLDERSIIMLGAESCTNDFLNRQSKSSLSNIELCIRQSLSEIVSNVPLGDTITQNSKTDEKIHSQSDDSHVEDTEAFKEGHNNVAKDTNNKTSDVDVEKCSSQIKKTYVPQKQREIAISEKPESTDNNENKSTEQSMEENAQVWDNKTETRNDNEAQIDNRIKIGDNNEEPQDEKQIEMCASSKIGTSVELHSDCLETRSSSSVISEDNGEDCRYFKTDDKKSERFSSFLESVELLENSSLEDIIESLGGKVVLSIPKSMAAPPLPKMRKRSSSPLSDILVNNSDNNNDDHKRTLSLNEDTVHNVKRRRFNKKPRFSNLCNPQGVPNGENFVMPLSPDSDVSATSEKTTSSNVIKEEKSRNRSSQRYSSDDLYKPRPLFSSSSRRSRRSNQV</sequence>
<feature type="compositionally biased region" description="Basic and acidic residues" evidence="1">
    <location>
        <begin position="634"/>
        <end position="676"/>
    </location>
</feature>
<feature type="compositionally biased region" description="Low complexity" evidence="1">
    <location>
        <begin position="738"/>
        <end position="764"/>
    </location>
</feature>
<dbReference type="Pfam" id="PF05205">
    <property type="entry name" value="COMPASS-Shg1"/>
    <property type="match status" value="1"/>
</dbReference>
<feature type="compositionally biased region" description="Basic and acidic residues" evidence="1">
    <location>
        <begin position="395"/>
        <end position="563"/>
    </location>
</feature>
<feature type="compositionally biased region" description="Basic and acidic residues" evidence="1">
    <location>
        <begin position="684"/>
        <end position="704"/>
    </location>
</feature>
<feature type="region of interest" description="Disordered" evidence="1">
    <location>
        <begin position="1209"/>
        <end position="1242"/>
    </location>
</feature>
<protein>
    <recommendedName>
        <fullName evidence="2">BOD1/SHG1 domain-containing protein</fullName>
    </recommendedName>
</protein>
<dbReference type="InterPro" id="IPR055264">
    <property type="entry name" value="BOD1/SHG1_dom"/>
</dbReference>
<feature type="compositionally biased region" description="Polar residues" evidence="1">
    <location>
        <begin position="765"/>
        <end position="809"/>
    </location>
</feature>
<evidence type="ECO:0000256" key="1">
    <source>
        <dbReference type="SAM" id="MobiDB-lite"/>
    </source>
</evidence>
<dbReference type="EMBL" id="OZ034824">
    <property type="protein sequence ID" value="CAL1673849.1"/>
    <property type="molecule type" value="Genomic_DNA"/>
</dbReference>
<organism evidence="3 4">
    <name type="scientific">Lasius platythorax</name>
    <dbReference type="NCBI Taxonomy" id="488582"/>
    <lineage>
        <taxon>Eukaryota</taxon>
        <taxon>Metazoa</taxon>
        <taxon>Ecdysozoa</taxon>
        <taxon>Arthropoda</taxon>
        <taxon>Hexapoda</taxon>
        <taxon>Insecta</taxon>
        <taxon>Pterygota</taxon>
        <taxon>Neoptera</taxon>
        <taxon>Endopterygota</taxon>
        <taxon>Hymenoptera</taxon>
        <taxon>Apocrita</taxon>
        <taxon>Aculeata</taxon>
        <taxon>Formicoidea</taxon>
        <taxon>Formicidae</taxon>
        <taxon>Formicinae</taxon>
        <taxon>Lasius</taxon>
        <taxon>Lasius</taxon>
    </lineage>
</organism>
<feature type="region of interest" description="Disordered" evidence="1">
    <location>
        <begin position="379"/>
        <end position="859"/>
    </location>
</feature>
<feature type="compositionally biased region" description="Basic and acidic residues" evidence="1">
    <location>
        <begin position="847"/>
        <end position="859"/>
    </location>
</feature>
<dbReference type="Proteomes" id="UP001497644">
    <property type="component" value="Chromosome 1"/>
</dbReference>
<gene>
    <name evidence="3" type="ORF">LPLAT_LOCUS651</name>
</gene>
<feature type="compositionally biased region" description="Basic and acidic residues" evidence="1">
    <location>
        <begin position="810"/>
        <end position="836"/>
    </location>
</feature>
<feature type="region of interest" description="Disordered" evidence="1">
    <location>
        <begin position="1256"/>
        <end position="1340"/>
    </location>
</feature>
<feature type="compositionally biased region" description="Polar residues" evidence="1">
    <location>
        <begin position="1287"/>
        <end position="1301"/>
    </location>
</feature>
<feature type="compositionally biased region" description="Basic and acidic residues" evidence="1">
    <location>
        <begin position="711"/>
        <end position="737"/>
    </location>
</feature>
<feature type="compositionally biased region" description="Basic and acidic residues" evidence="1">
    <location>
        <begin position="587"/>
        <end position="625"/>
    </location>
</feature>
<feature type="compositionally biased region" description="Basic and acidic residues" evidence="1">
    <location>
        <begin position="884"/>
        <end position="902"/>
    </location>
</feature>
<dbReference type="PANTHER" id="PTHR31532">
    <property type="entry name" value="BIORIENTATION OF CHROMOSOMES IN CELL DIVISION 1 FAMILY MEMBER"/>
    <property type="match status" value="1"/>
</dbReference>
<feature type="compositionally biased region" description="Basic and acidic residues" evidence="1">
    <location>
        <begin position="141"/>
        <end position="162"/>
    </location>
</feature>
<evidence type="ECO:0000313" key="3">
    <source>
        <dbReference type="EMBL" id="CAL1673849.1"/>
    </source>
</evidence>
<feature type="compositionally biased region" description="Polar residues" evidence="1">
    <location>
        <begin position="1221"/>
        <end position="1234"/>
    </location>
</feature>
<feature type="region of interest" description="Disordered" evidence="1">
    <location>
        <begin position="1027"/>
        <end position="1046"/>
    </location>
</feature>
<reference evidence="3 4" key="1">
    <citation type="submission" date="2024-04" db="EMBL/GenBank/DDBJ databases">
        <authorList>
            <consortium name="Molecular Ecology Group"/>
        </authorList>
    </citation>
    <scope>NUCLEOTIDE SEQUENCE [LARGE SCALE GENOMIC DNA]</scope>
</reference>
<feature type="domain" description="BOD1/SHG1" evidence="2">
    <location>
        <begin position="20"/>
        <end position="115"/>
    </location>
</feature>
<dbReference type="GO" id="GO:0048188">
    <property type="term" value="C:Set1C/COMPASS complex"/>
    <property type="evidence" value="ECO:0007669"/>
    <property type="project" value="TreeGrafter"/>
</dbReference>
<feature type="compositionally biased region" description="Basic and acidic residues" evidence="1">
    <location>
        <begin position="174"/>
        <end position="199"/>
    </location>
</feature>
<proteinExistence type="predicted"/>
<evidence type="ECO:0000313" key="4">
    <source>
        <dbReference type="Proteomes" id="UP001497644"/>
    </source>
</evidence>
<dbReference type="GO" id="GO:0031297">
    <property type="term" value="P:replication fork processing"/>
    <property type="evidence" value="ECO:0007669"/>
    <property type="project" value="TreeGrafter"/>
</dbReference>
<accession>A0AAV2N2X5</accession>
<evidence type="ECO:0000259" key="2">
    <source>
        <dbReference type="Pfam" id="PF05205"/>
    </source>
</evidence>
<feature type="region of interest" description="Disordered" evidence="1">
    <location>
        <begin position="884"/>
        <end position="922"/>
    </location>
</feature>
<feature type="region of interest" description="Disordered" evidence="1">
    <location>
        <begin position="1054"/>
        <end position="1106"/>
    </location>
</feature>
<feature type="compositionally biased region" description="Basic and acidic residues" evidence="1">
    <location>
        <begin position="1094"/>
        <end position="1106"/>
    </location>
</feature>